<dbReference type="SUPFAM" id="SSF52540">
    <property type="entry name" value="P-loop containing nucleoside triphosphate hydrolases"/>
    <property type="match status" value="1"/>
</dbReference>
<proteinExistence type="predicted"/>
<dbReference type="EMBL" id="SAXT01000001">
    <property type="protein sequence ID" value="TXJ13314.1"/>
    <property type="molecule type" value="Genomic_DNA"/>
</dbReference>
<dbReference type="SMART" id="SM00382">
    <property type="entry name" value="AAA"/>
    <property type="match status" value="1"/>
</dbReference>
<protein>
    <submittedName>
        <fullName evidence="5">ATP-binding cassette domain-containing protein</fullName>
    </submittedName>
</protein>
<evidence type="ECO:0000256" key="2">
    <source>
        <dbReference type="ARBA" id="ARBA00022741"/>
    </source>
</evidence>
<dbReference type="Gene3D" id="3.40.50.300">
    <property type="entry name" value="P-loop containing nucleotide triphosphate hydrolases"/>
    <property type="match status" value="1"/>
</dbReference>
<organism evidence="5 6">
    <name type="scientific">Brachyspira aalborgi</name>
    <dbReference type="NCBI Taxonomy" id="29522"/>
    <lineage>
        <taxon>Bacteria</taxon>
        <taxon>Pseudomonadati</taxon>
        <taxon>Spirochaetota</taxon>
        <taxon>Spirochaetia</taxon>
        <taxon>Brachyspirales</taxon>
        <taxon>Brachyspiraceae</taxon>
        <taxon>Brachyspira</taxon>
    </lineage>
</organism>
<evidence type="ECO:0000259" key="4">
    <source>
        <dbReference type="PROSITE" id="PS50893"/>
    </source>
</evidence>
<sequence>MSLIVDIKKKLSNFDLDIQFEADKDVFAILGASGSGKSMVLKCISGIEKPDSGYIEYNGKVFFDSKKKINIASQKRNVGFLFQNYALFPNMTVEENIKSGIRDKNKSINDIESVMRKFFIYKIRNRYPREISGGEQQRTALARIFISSPNILMLDEPLSALDYYIKWELEQFIIDKIKEFDGVSLFVSHSRDEVYRICDKIGVLNSGKFDVIDDKHNLFLSPKTHFAAILTGCKNFSKAKIISDEKIEVIDWNIILEFESGFNNDNINYIGIRAHYFFENNMQNNNVFNLECKIIKVIEDIFSYMIILKPLRAQEDVNIVWEFSKENYFENYKIGNIINLGFNKESILFLR</sequence>
<dbReference type="AlphaFoldDB" id="A0A5C8CIR3"/>
<evidence type="ECO:0000313" key="5">
    <source>
        <dbReference type="EMBL" id="TXJ13314.1"/>
    </source>
</evidence>
<evidence type="ECO:0000256" key="1">
    <source>
        <dbReference type="ARBA" id="ARBA00022448"/>
    </source>
</evidence>
<evidence type="ECO:0000313" key="6">
    <source>
        <dbReference type="Proteomes" id="UP000325116"/>
    </source>
</evidence>
<dbReference type="GO" id="GO:0005524">
    <property type="term" value="F:ATP binding"/>
    <property type="evidence" value="ECO:0007669"/>
    <property type="project" value="UniProtKB-KW"/>
</dbReference>
<dbReference type="PANTHER" id="PTHR42781">
    <property type="entry name" value="SPERMIDINE/PUTRESCINE IMPORT ATP-BINDING PROTEIN POTA"/>
    <property type="match status" value="1"/>
</dbReference>
<keyword evidence="3 5" id="KW-0067">ATP-binding</keyword>
<accession>A0A5C8CIR3</accession>
<dbReference type="RefSeq" id="WP_147757516.1">
    <property type="nucleotide sequence ID" value="NZ_SAXT01000001.1"/>
</dbReference>
<feature type="domain" description="ABC transporter" evidence="4">
    <location>
        <begin position="2"/>
        <end position="231"/>
    </location>
</feature>
<keyword evidence="2" id="KW-0547">Nucleotide-binding</keyword>
<keyword evidence="1" id="KW-0813">Transport</keyword>
<dbReference type="GO" id="GO:0016887">
    <property type="term" value="F:ATP hydrolysis activity"/>
    <property type="evidence" value="ECO:0007669"/>
    <property type="project" value="InterPro"/>
</dbReference>
<dbReference type="Pfam" id="PF00005">
    <property type="entry name" value="ABC_tran"/>
    <property type="match status" value="1"/>
</dbReference>
<dbReference type="PANTHER" id="PTHR42781:SF4">
    <property type="entry name" value="SPERMIDINE_PUTRESCINE IMPORT ATP-BINDING PROTEIN POTA"/>
    <property type="match status" value="1"/>
</dbReference>
<dbReference type="InterPro" id="IPR027417">
    <property type="entry name" value="P-loop_NTPase"/>
</dbReference>
<evidence type="ECO:0000256" key="3">
    <source>
        <dbReference type="ARBA" id="ARBA00022840"/>
    </source>
</evidence>
<reference evidence="5 6" key="1">
    <citation type="journal article" date="1992" name="Lakartidningen">
        <title>[Penicillin V and not amoxicillin is the first choice preparation in acute otitis].</title>
        <authorList>
            <person name="Kamme C."/>
            <person name="Lundgren K."/>
            <person name="Prellner K."/>
        </authorList>
    </citation>
    <scope>NUCLEOTIDE SEQUENCE [LARGE SCALE GENOMIC DNA]</scope>
    <source>
        <strain evidence="5 6">W1</strain>
    </source>
</reference>
<name>A0A5C8CIR3_9SPIR</name>
<comment type="caution">
    <text evidence="5">The sequence shown here is derived from an EMBL/GenBank/DDBJ whole genome shotgun (WGS) entry which is preliminary data.</text>
</comment>
<dbReference type="InterPro" id="IPR050093">
    <property type="entry name" value="ABC_SmlMolc_Importer"/>
</dbReference>
<dbReference type="InterPro" id="IPR003593">
    <property type="entry name" value="AAA+_ATPase"/>
</dbReference>
<dbReference type="InterPro" id="IPR003439">
    <property type="entry name" value="ABC_transporter-like_ATP-bd"/>
</dbReference>
<dbReference type="Proteomes" id="UP000325116">
    <property type="component" value="Unassembled WGS sequence"/>
</dbReference>
<dbReference type="PROSITE" id="PS50893">
    <property type="entry name" value="ABC_TRANSPORTER_2"/>
    <property type="match status" value="1"/>
</dbReference>
<gene>
    <name evidence="5" type="ORF">EPJ80_00785</name>
</gene>